<name>F3KMX3_9ARCH</name>
<comment type="caution">
    <text evidence="4">The sequence shown here is derived from an EMBL/GenBank/DDBJ whole genome shotgun (WGS) entry which is preliminary data.</text>
</comment>
<proteinExistence type="inferred from homology"/>
<dbReference type="InterPro" id="IPR028345">
    <property type="entry name" value="Antibiotic_NAT-like"/>
</dbReference>
<dbReference type="GO" id="GO:0046677">
    <property type="term" value="P:response to antibiotic"/>
    <property type="evidence" value="ECO:0007669"/>
    <property type="project" value="InterPro"/>
</dbReference>
<dbReference type="STRING" id="886738.Nlim_2015"/>
<reference evidence="4" key="1">
    <citation type="journal article" date="2011" name="PLoS ONE">
        <title>Genome of a low-salinity ammonia-oxidizing archaeon determined by single-cell and metagenomic analysis.</title>
        <authorList>
            <person name="Blainey P.C."/>
            <person name="Mosier A.C."/>
            <person name="Potanina A."/>
            <person name="Francis C.A."/>
            <person name="Quake S.R."/>
        </authorList>
    </citation>
    <scope>NUCLEOTIDE SEQUENCE [LARGE SCALE GENOMIC DNA]</scope>
    <source>
        <strain evidence="4">SFB1</strain>
    </source>
</reference>
<gene>
    <name evidence="4" type="ORF">Nlim_2015</name>
</gene>
<dbReference type="HOGENOM" id="CLU_084750_0_0_2"/>
<dbReference type="Proteomes" id="UP000004348">
    <property type="component" value="Chromosome"/>
</dbReference>
<evidence type="ECO:0000256" key="1">
    <source>
        <dbReference type="ARBA" id="ARBA00006383"/>
    </source>
</evidence>
<dbReference type="GO" id="GO:0008080">
    <property type="term" value="F:N-acetyltransferase activity"/>
    <property type="evidence" value="ECO:0007669"/>
    <property type="project" value="InterPro"/>
</dbReference>
<keyword evidence="3" id="KW-0012">Acyltransferase</keyword>
<dbReference type="EMBL" id="AEGP01000066">
    <property type="protein sequence ID" value="EGG41206.1"/>
    <property type="molecule type" value="Genomic_DNA"/>
</dbReference>
<dbReference type="InterPro" id="IPR003679">
    <property type="entry name" value="Amioglycoside_AcTrfase"/>
</dbReference>
<keyword evidence="2 4" id="KW-0808">Transferase</keyword>
<dbReference type="PANTHER" id="PTHR11104">
    <property type="entry name" value="AMINOGLYCOSIDE N3-ACETYLTRANSFERASE"/>
    <property type="match status" value="1"/>
</dbReference>
<dbReference type="Pfam" id="PF02522">
    <property type="entry name" value="Antibiotic_NAT"/>
    <property type="match status" value="1"/>
</dbReference>
<accession>F3KMX3</accession>
<dbReference type="AlphaFoldDB" id="F3KMX3"/>
<sequence>MTVSFDELVLNFQKIGLTSGDVLLVHSSYKSFGGIEGGPQTVIDAIRSILTDDGTLIVPTFNYDFCDGKPFNIKKTPSKMGIISELVRINSDSKRTLDPVFSFAILGKYRDYLTDLRSEHSFGPNSIFAKLRELDAKIMIIGLAYNESMTFFHHIEETQGCDYRYFKEFKGSITNYDDVKQDGKIILFVRDIERGVQNAVDKMGSIMEQEEIVKSTIIGKSRVKIMKANDVYKRTVEEMKKNPHILIKIKKE</sequence>
<evidence type="ECO:0000256" key="3">
    <source>
        <dbReference type="ARBA" id="ARBA00023315"/>
    </source>
</evidence>
<organism evidence="4">
    <name type="scientific">Candidatus Nitrosarchaeum limnium SFB1</name>
    <dbReference type="NCBI Taxonomy" id="886738"/>
    <lineage>
        <taxon>Archaea</taxon>
        <taxon>Nitrososphaerota</taxon>
        <taxon>Nitrososphaeria</taxon>
        <taxon>Nitrosopumilales</taxon>
        <taxon>Nitrosopumilaceae</taxon>
        <taxon>Nitrosarchaeum</taxon>
    </lineage>
</organism>
<comment type="similarity">
    <text evidence="1">Belongs to the antibiotic N-acetyltransferase family.</text>
</comment>
<evidence type="ECO:0000313" key="4">
    <source>
        <dbReference type="EMBL" id="EGG41206.1"/>
    </source>
</evidence>
<dbReference type="SUPFAM" id="SSF110710">
    <property type="entry name" value="TTHA0583/YokD-like"/>
    <property type="match status" value="1"/>
</dbReference>
<protein>
    <submittedName>
        <fullName evidence="4">Aminoglycoside N3'-acetyltransferase</fullName>
    </submittedName>
</protein>
<evidence type="ECO:0000256" key="2">
    <source>
        <dbReference type="ARBA" id="ARBA00022679"/>
    </source>
</evidence>
<dbReference type="PANTHER" id="PTHR11104:SF0">
    <property type="entry name" value="SPBETA PROPHAGE-DERIVED AMINOGLYCOSIDE N(3')-ACETYLTRANSFERASE-LIKE PROTEIN YOKD"/>
    <property type="match status" value="1"/>
</dbReference>